<feature type="compositionally biased region" description="Polar residues" evidence="1">
    <location>
        <begin position="516"/>
        <end position="531"/>
    </location>
</feature>
<dbReference type="EMBL" id="ML996114">
    <property type="protein sequence ID" value="KAF2737719.1"/>
    <property type="molecule type" value="Genomic_DNA"/>
</dbReference>
<dbReference type="InterPro" id="IPR056031">
    <property type="entry name" value="DUF7612"/>
</dbReference>
<dbReference type="Pfam" id="PF24588">
    <property type="entry name" value="DUF7613"/>
    <property type="match status" value="1"/>
</dbReference>
<evidence type="ECO:0000313" key="7">
    <source>
        <dbReference type="Proteomes" id="UP000799444"/>
    </source>
</evidence>
<feature type="compositionally biased region" description="Low complexity" evidence="1">
    <location>
        <begin position="382"/>
        <end position="391"/>
    </location>
</feature>
<feature type="region of interest" description="Disordered" evidence="1">
    <location>
        <begin position="146"/>
        <end position="316"/>
    </location>
</feature>
<feature type="domain" description="DUF7612" evidence="3">
    <location>
        <begin position="969"/>
        <end position="1106"/>
    </location>
</feature>
<reference evidence="6" key="1">
    <citation type="journal article" date="2020" name="Stud. Mycol.">
        <title>101 Dothideomycetes genomes: a test case for predicting lifestyles and emergence of pathogens.</title>
        <authorList>
            <person name="Haridas S."/>
            <person name="Albert R."/>
            <person name="Binder M."/>
            <person name="Bloem J."/>
            <person name="Labutti K."/>
            <person name="Salamov A."/>
            <person name="Andreopoulos B."/>
            <person name="Baker S."/>
            <person name="Barry K."/>
            <person name="Bills G."/>
            <person name="Bluhm B."/>
            <person name="Cannon C."/>
            <person name="Castanera R."/>
            <person name="Culley D."/>
            <person name="Daum C."/>
            <person name="Ezra D."/>
            <person name="Gonzalez J."/>
            <person name="Henrissat B."/>
            <person name="Kuo A."/>
            <person name="Liang C."/>
            <person name="Lipzen A."/>
            <person name="Lutzoni F."/>
            <person name="Magnuson J."/>
            <person name="Mondo S."/>
            <person name="Nolan M."/>
            <person name="Ohm R."/>
            <person name="Pangilinan J."/>
            <person name="Park H.-J."/>
            <person name="Ramirez L."/>
            <person name="Alfaro M."/>
            <person name="Sun H."/>
            <person name="Tritt A."/>
            <person name="Yoshinaga Y."/>
            <person name="Zwiers L.-H."/>
            <person name="Turgeon B."/>
            <person name="Goodwin S."/>
            <person name="Spatafora J."/>
            <person name="Crous P."/>
            <person name="Grigoriev I."/>
        </authorList>
    </citation>
    <scope>NUCLEOTIDE SEQUENCE</scope>
    <source>
        <strain evidence="6">CBS 125425</strain>
    </source>
</reference>
<dbReference type="InterPro" id="IPR056030">
    <property type="entry name" value="DUF7611"/>
</dbReference>
<accession>A0A9P4R6Q6</accession>
<feature type="domain" description="DUF7613" evidence="4">
    <location>
        <begin position="1110"/>
        <end position="1266"/>
    </location>
</feature>
<feature type="domain" description="DUF7614" evidence="5">
    <location>
        <begin position="1272"/>
        <end position="1416"/>
    </location>
</feature>
<evidence type="ECO:0000259" key="4">
    <source>
        <dbReference type="Pfam" id="PF24588"/>
    </source>
</evidence>
<feature type="region of interest" description="Disordered" evidence="1">
    <location>
        <begin position="24"/>
        <end position="45"/>
    </location>
</feature>
<dbReference type="Pfam" id="PF24589">
    <property type="entry name" value="DUF7614"/>
    <property type="match status" value="1"/>
</dbReference>
<evidence type="ECO:0000259" key="5">
    <source>
        <dbReference type="Pfam" id="PF24589"/>
    </source>
</evidence>
<protein>
    <submittedName>
        <fullName evidence="6">Uncharacterized protein</fullName>
    </submittedName>
</protein>
<evidence type="ECO:0000259" key="3">
    <source>
        <dbReference type="Pfam" id="PF24587"/>
    </source>
</evidence>
<evidence type="ECO:0000313" key="6">
    <source>
        <dbReference type="EMBL" id="KAF2737719.1"/>
    </source>
</evidence>
<feature type="compositionally biased region" description="Low complexity" evidence="1">
    <location>
        <begin position="254"/>
        <end position="267"/>
    </location>
</feature>
<dbReference type="InterPro" id="IPR056033">
    <property type="entry name" value="DUF7614"/>
</dbReference>
<organism evidence="6 7">
    <name type="scientific">Polyplosphaeria fusca</name>
    <dbReference type="NCBI Taxonomy" id="682080"/>
    <lineage>
        <taxon>Eukaryota</taxon>
        <taxon>Fungi</taxon>
        <taxon>Dikarya</taxon>
        <taxon>Ascomycota</taxon>
        <taxon>Pezizomycotina</taxon>
        <taxon>Dothideomycetes</taxon>
        <taxon>Pleosporomycetidae</taxon>
        <taxon>Pleosporales</taxon>
        <taxon>Tetraplosphaeriaceae</taxon>
        <taxon>Polyplosphaeria</taxon>
    </lineage>
</organism>
<feature type="compositionally biased region" description="Basic and acidic residues" evidence="1">
    <location>
        <begin position="24"/>
        <end position="43"/>
    </location>
</feature>
<feature type="region of interest" description="Disordered" evidence="1">
    <location>
        <begin position="362"/>
        <end position="531"/>
    </location>
</feature>
<proteinExistence type="predicted"/>
<dbReference type="Pfam" id="PF24587">
    <property type="entry name" value="DUF7612"/>
    <property type="match status" value="1"/>
</dbReference>
<name>A0A9P4R6Q6_9PLEO</name>
<feature type="compositionally biased region" description="Basic and acidic residues" evidence="1">
    <location>
        <begin position="148"/>
        <end position="163"/>
    </location>
</feature>
<gene>
    <name evidence="6" type="ORF">EJ04DRAFT_574445</name>
</gene>
<keyword evidence="7" id="KW-1185">Reference proteome</keyword>
<evidence type="ECO:0000256" key="1">
    <source>
        <dbReference type="SAM" id="MobiDB-lite"/>
    </source>
</evidence>
<feature type="compositionally biased region" description="Polar residues" evidence="1">
    <location>
        <begin position="188"/>
        <end position="208"/>
    </location>
</feature>
<feature type="compositionally biased region" description="Pro residues" evidence="1">
    <location>
        <begin position="450"/>
        <end position="459"/>
    </location>
</feature>
<comment type="caution">
    <text evidence="6">The sequence shown here is derived from an EMBL/GenBank/DDBJ whole genome shotgun (WGS) entry which is preliminary data.</text>
</comment>
<dbReference type="Pfam" id="PF24586">
    <property type="entry name" value="DUF7611"/>
    <property type="match status" value="1"/>
</dbReference>
<feature type="compositionally biased region" description="Polar residues" evidence="1">
    <location>
        <begin position="495"/>
        <end position="508"/>
    </location>
</feature>
<dbReference type="InterPro" id="IPR056032">
    <property type="entry name" value="DUF7613"/>
</dbReference>
<feature type="compositionally biased region" description="Polar residues" evidence="1">
    <location>
        <begin position="166"/>
        <end position="178"/>
    </location>
</feature>
<dbReference type="Proteomes" id="UP000799444">
    <property type="component" value="Unassembled WGS sequence"/>
</dbReference>
<feature type="compositionally biased region" description="Pro residues" evidence="1">
    <location>
        <begin position="416"/>
        <end position="433"/>
    </location>
</feature>
<evidence type="ECO:0000259" key="2">
    <source>
        <dbReference type="Pfam" id="PF24586"/>
    </source>
</evidence>
<feature type="region of interest" description="Disordered" evidence="1">
    <location>
        <begin position="85"/>
        <end position="105"/>
    </location>
</feature>
<dbReference type="OrthoDB" id="4356615at2759"/>
<feature type="domain" description="DUF7611" evidence="2">
    <location>
        <begin position="813"/>
        <end position="967"/>
    </location>
</feature>
<sequence length="1430" mass="158369">MAEPGAAVANKFLSKNRWRAKFLNKDEDTHAKEAKEQKQKANLDEDVNAFLKPSVDKAHAHKEAAAAAFLGGANKPRIDVAKAQRWPGSHDVGKSPGIGGLKTGKTRKKGLTVSFVRTMPVVIGEGGDECEEPSIEVHMRKKSNSLTDVDKLRNQSPMDDLHLGQRSPSFNSQDSVNLEAQRRGIVTRSHTSPGELSPPLQQRMQMGSINAHASPPPEPPQRLGPMGLGDRPKALQRTATGFDVQEDDARRPSVDSSFSFDSDNASVVHEKPKAPSLAPTAEEDESDFVPKPLQRSQTGWSEHMADSDEESVPTVPRLPELKEFHDDDSPLDASIEKYFLKSEPDDSNSFSARVIHKMRADEGRALHDAARQATAGSKRDSSSSTSSFQPSAQLNPFEVGTPPGSYSSPLAGKTPPRIPSREPPPPRDPPISPGLPFEDPHRSRARGPSPGRPHLPPGSFPLDTDARPASSGSSQYTIPSAASRSRGSPLGPQDGFSTTANSSLQETPASIEKGMFSSTRQTSIQTQNSIQATPPLYEKSEYMTNIPESAPQPPPHMQSPTLQPVQAISQEKQDMGMQVAPQHKQDPGMQVAANFRQDPGLQLAPNNKQDPGMQLAPNNKQDPGMQVVPSFKQDPGLHPVQDLGRSDTRAQGEAAYCDFSERVQHMQGIFRLTAELNGQLYDHSPMQWLRVAIWWFLKGRAAAEASIRSRPKDSDPQPERLTQYHVDLAKTWWILTQVLPYHPWLRKFGDQRMETQAQLARDSGDLPMAEIYDVNDTARFHLKMLLGSMKRHQVMPPTQALIQGQDQRIWEEYPQFTPDVQSILSGHPKALMANGAGTIDVNPAIAIPLGDTKSDFCYFRMFVTISLSTDDPNTDRVPLPAVVSVLRPRDGLMVKLSICSMTNLVNFTVGPNPEAGPTWRDIQWKSKSRGFSVSLKHGYTMNADLNENDFRSLWAMVDHTNRVEAQLYPRGDERLALKVHLRDFTYTDPTHPAAFPAGRVRGCRLSIFEKSDRSSEGTGKRRLHRGYRIVVVTNAKNRTLSCVAHEMGTRQGPTNFEYATDSDGAPALILKFKEEAPNKKEKICTMFLVFTDSKERNALFGTFTSMNQGPDENVFAQVPLKALSIESADAAEGFSQSGHDVLKKLQWQTVKVMNQDPVAAGLETAPTVMSESLRLICRHSSGVISDRMNLGPGDLLVRLPVDGAAELTLLRNPQQDMAVAIDSSRSEKDVPDALADLLQTLTTASTIRRLTFNTFADLHAFQLAVTGFRVLFDGIATTFAISRRRMVVPIYKQWTANTLRLQVVAQDNVIQLLAFFQDFSHADAMNFQLKSMDVFEKIEKSSKPGLRLVDAKFALPVEERRGEGKMQKDEGRLTGWSGMKRKFVCLDQIEYPGEHDDIVITFDSMETRDRFAEALPAATMQRKFTVMRKI</sequence>
<feature type="compositionally biased region" description="Polar residues" evidence="1">
    <location>
        <begin position="470"/>
        <end position="486"/>
    </location>
</feature>